<organism evidence="4 5">
    <name type="scientific">Schizophyllum amplum</name>
    <dbReference type="NCBI Taxonomy" id="97359"/>
    <lineage>
        <taxon>Eukaryota</taxon>
        <taxon>Fungi</taxon>
        <taxon>Dikarya</taxon>
        <taxon>Basidiomycota</taxon>
        <taxon>Agaricomycotina</taxon>
        <taxon>Agaricomycetes</taxon>
        <taxon>Agaricomycetidae</taxon>
        <taxon>Agaricales</taxon>
        <taxon>Schizophyllaceae</taxon>
        <taxon>Schizophyllum</taxon>
    </lineage>
</organism>
<proteinExistence type="predicted"/>
<dbReference type="GO" id="GO:0061630">
    <property type="term" value="F:ubiquitin protein ligase activity"/>
    <property type="evidence" value="ECO:0007669"/>
    <property type="project" value="TreeGrafter"/>
</dbReference>
<dbReference type="Pfam" id="PF15926">
    <property type="entry name" value="RNF220"/>
    <property type="match status" value="1"/>
</dbReference>
<feature type="compositionally biased region" description="Basic and acidic residues" evidence="2">
    <location>
        <begin position="142"/>
        <end position="155"/>
    </location>
</feature>
<evidence type="ECO:0000259" key="3">
    <source>
        <dbReference type="PROSITE" id="PS50089"/>
    </source>
</evidence>
<keyword evidence="1" id="KW-0479">Metal-binding</keyword>
<dbReference type="Gene3D" id="3.30.40.10">
    <property type="entry name" value="Zinc/RING finger domain, C3HC4 (zinc finger)"/>
    <property type="match status" value="1"/>
</dbReference>
<dbReference type="PANTHER" id="PTHR13459:SF1">
    <property type="entry name" value="E3 UBIQUITIN-PROTEIN LIGASE RNF220 ISOFORM X1"/>
    <property type="match status" value="1"/>
</dbReference>
<evidence type="ECO:0000313" key="4">
    <source>
        <dbReference type="EMBL" id="TRM68228.1"/>
    </source>
</evidence>
<evidence type="ECO:0000313" key="5">
    <source>
        <dbReference type="Proteomes" id="UP000320762"/>
    </source>
</evidence>
<dbReference type="InterPro" id="IPR013083">
    <property type="entry name" value="Znf_RING/FYVE/PHD"/>
</dbReference>
<dbReference type="GO" id="GO:0008270">
    <property type="term" value="F:zinc ion binding"/>
    <property type="evidence" value="ECO:0007669"/>
    <property type="project" value="UniProtKB-KW"/>
</dbReference>
<evidence type="ECO:0000256" key="2">
    <source>
        <dbReference type="SAM" id="MobiDB-lite"/>
    </source>
</evidence>
<sequence length="427" mass="47390">MVSRTSSKGKKRAREPPAVAYRSESTSSLSPAPSEPPPVKKPKRAETRPCPVCSEPIPLRLMGKHLELESERVDDIIAHVGSPEVYQDDREEGPSNASRRSAIRARKSFSSAGARDPTDIAYQGEKTIQTIKRRRKQRHGKLKDMAREADEDARPARSMTVGRNEIVCPVCSANVQGDQDVLDAHVDACVANESRKLEDERQRELARRSAEEPVWQLQDTGDDEHLGHVGDVRGTGFHTRDRDEQDIDEEIDVDGDDAEVFGAAQFDEGDIVPVQTVQMEADDNLEIDIEGDEVNADHRTLRDLVADGKVVRRSAVECAKAEMDQVMGVGDADRIDLAILAAKRKGDKKALIVALEEKVDLLESLRISSSTSLLCRICLDPYNEPTVSTGCWHTCCRECWLRCLGSTKLCPICKRITAAADLRRVYL</sequence>
<dbReference type="AlphaFoldDB" id="A0A550CTW8"/>
<dbReference type="Proteomes" id="UP000320762">
    <property type="component" value="Unassembled WGS sequence"/>
</dbReference>
<feature type="region of interest" description="Disordered" evidence="2">
    <location>
        <begin position="132"/>
        <end position="157"/>
    </location>
</feature>
<feature type="region of interest" description="Disordered" evidence="2">
    <location>
        <begin position="79"/>
        <end position="120"/>
    </location>
</feature>
<dbReference type="GO" id="GO:0016567">
    <property type="term" value="P:protein ubiquitination"/>
    <property type="evidence" value="ECO:0007669"/>
    <property type="project" value="TreeGrafter"/>
</dbReference>
<feature type="compositionally biased region" description="Low complexity" evidence="2">
    <location>
        <begin position="23"/>
        <end position="32"/>
    </location>
</feature>
<keyword evidence="1" id="KW-0863">Zinc-finger</keyword>
<accession>A0A550CTW8</accession>
<dbReference type="InterPro" id="IPR031824">
    <property type="entry name" value="RNF220_mid"/>
</dbReference>
<comment type="caution">
    <text evidence="4">The sequence shown here is derived from an EMBL/GenBank/DDBJ whole genome shotgun (WGS) entry which is preliminary data.</text>
</comment>
<keyword evidence="5" id="KW-1185">Reference proteome</keyword>
<gene>
    <name evidence="4" type="ORF">BD626DRAFT_481131</name>
</gene>
<feature type="domain" description="RING-type" evidence="3">
    <location>
        <begin position="375"/>
        <end position="414"/>
    </location>
</feature>
<dbReference type="Pfam" id="PF13923">
    <property type="entry name" value="zf-C3HC4_2"/>
    <property type="match status" value="1"/>
</dbReference>
<feature type="region of interest" description="Disordered" evidence="2">
    <location>
        <begin position="1"/>
        <end position="55"/>
    </location>
</feature>
<feature type="region of interest" description="Disordered" evidence="2">
    <location>
        <begin position="220"/>
        <end position="242"/>
    </location>
</feature>
<dbReference type="SUPFAM" id="SSF57850">
    <property type="entry name" value="RING/U-box"/>
    <property type="match status" value="1"/>
</dbReference>
<dbReference type="OrthoDB" id="6270329at2759"/>
<dbReference type="InterPro" id="IPR001841">
    <property type="entry name" value="Znf_RING"/>
</dbReference>
<keyword evidence="1" id="KW-0862">Zinc</keyword>
<reference evidence="4 5" key="1">
    <citation type="journal article" date="2019" name="New Phytol.">
        <title>Comparative genomics reveals unique wood-decay strategies and fruiting body development in the Schizophyllaceae.</title>
        <authorList>
            <person name="Almasi E."/>
            <person name="Sahu N."/>
            <person name="Krizsan K."/>
            <person name="Balint B."/>
            <person name="Kovacs G.M."/>
            <person name="Kiss B."/>
            <person name="Cseklye J."/>
            <person name="Drula E."/>
            <person name="Henrissat B."/>
            <person name="Nagy I."/>
            <person name="Chovatia M."/>
            <person name="Adam C."/>
            <person name="LaButti K."/>
            <person name="Lipzen A."/>
            <person name="Riley R."/>
            <person name="Grigoriev I.V."/>
            <person name="Nagy L.G."/>
        </authorList>
    </citation>
    <scope>NUCLEOTIDE SEQUENCE [LARGE SCALE GENOMIC DNA]</scope>
    <source>
        <strain evidence="4 5">NL-1724</strain>
    </source>
</reference>
<dbReference type="STRING" id="97359.A0A550CTW8"/>
<evidence type="ECO:0000256" key="1">
    <source>
        <dbReference type="PROSITE-ProRule" id="PRU00175"/>
    </source>
</evidence>
<dbReference type="InterPro" id="IPR052443">
    <property type="entry name" value="E3_ubiq-ligase_RNF220-like"/>
</dbReference>
<dbReference type="PROSITE" id="PS50089">
    <property type="entry name" value="ZF_RING_2"/>
    <property type="match status" value="1"/>
</dbReference>
<name>A0A550CTW8_9AGAR</name>
<dbReference type="EMBL" id="VDMD01000002">
    <property type="protein sequence ID" value="TRM68228.1"/>
    <property type="molecule type" value="Genomic_DNA"/>
</dbReference>
<feature type="compositionally biased region" description="Basic residues" evidence="2">
    <location>
        <begin position="132"/>
        <end position="141"/>
    </location>
</feature>
<protein>
    <recommendedName>
        <fullName evidence="3">RING-type domain-containing protein</fullName>
    </recommendedName>
</protein>
<dbReference type="PANTHER" id="PTHR13459">
    <property type="entry name" value="E3 UBIQUITIN-PROTEIN LIGASE RNF220 ISOFORM X1"/>
    <property type="match status" value="1"/>
</dbReference>